<evidence type="ECO:0000256" key="3">
    <source>
        <dbReference type="ARBA" id="ARBA00022801"/>
    </source>
</evidence>
<accession>A0A376JZN0</accession>
<dbReference type="EMBL" id="UFYN01000005">
    <property type="protein sequence ID" value="STE75097.1"/>
    <property type="molecule type" value="Genomic_DNA"/>
</dbReference>
<protein>
    <submittedName>
        <fullName evidence="7">Phage major capsid protein</fullName>
    </submittedName>
    <submittedName>
        <fullName evidence="8">Phage prohead protease, HK97 family</fullName>
    </submittedName>
</protein>
<dbReference type="InterPro" id="IPR054613">
    <property type="entry name" value="Peptidase_S78_dom"/>
</dbReference>
<evidence type="ECO:0000259" key="5">
    <source>
        <dbReference type="Pfam" id="PF04586"/>
    </source>
</evidence>
<feature type="domain" description="Prohead serine protease" evidence="5">
    <location>
        <begin position="40"/>
        <end position="162"/>
    </location>
</feature>
<evidence type="ECO:0000313" key="7">
    <source>
        <dbReference type="EMBL" id="QPR05041.1"/>
    </source>
</evidence>
<proteinExistence type="predicted"/>
<dbReference type="AlphaFoldDB" id="A0A376JZN0"/>
<evidence type="ECO:0000313" key="11">
    <source>
        <dbReference type="Proteomes" id="UP000594864"/>
    </source>
</evidence>
<feature type="domain" description="Phage capsid-like C-terminal" evidence="6">
    <location>
        <begin position="414"/>
        <end position="665"/>
    </location>
</feature>
<dbReference type="GO" id="GO:0008233">
    <property type="term" value="F:peptidase activity"/>
    <property type="evidence" value="ECO:0007669"/>
    <property type="project" value="UniProtKB-KW"/>
</dbReference>
<evidence type="ECO:0000256" key="2">
    <source>
        <dbReference type="ARBA" id="ARBA00022670"/>
    </source>
</evidence>
<dbReference type="Proteomes" id="UP000254219">
    <property type="component" value="Unassembled WGS sequence"/>
</dbReference>
<dbReference type="EMBL" id="CP065611">
    <property type="protein sequence ID" value="QPR05041.1"/>
    <property type="molecule type" value="Genomic_DNA"/>
</dbReference>
<evidence type="ECO:0000256" key="1">
    <source>
        <dbReference type="ARBA" id="ARBA00022612"/>
    </source>
</evidence>
<keyword evidence="1" id="KW-1188">Viral release from host cell</keyword>
<evidence type="ECO:0000313" key="9">
    <source>
        <dbReference type="EMBL" id="STE75633.1"/>
    </source>
</evidence>
<reference evidence="7 11" key="2">
    <citation type="submission" date="2020-12" db="EMBL/GenBank/DDBJ databases">
        <title>FDA dAtabase for Regulatory Grade micrObial Sequences (FDA-ARGOS): Supporting development and validation of Infectious Disease Dx tests.</title>
        <authorList>
            <person name="Sproer C."/>
            <person name="Gronow S."/>
            <person name="Severitt S."/>
            <person name="Schroder I."/>
            <person name="Tallon L."/>
            <person name="Sadzewicz L."/>
            <person name="Zhao X."/>
            <person name="Boylan J."/>
            <person name="Ott S."/>
            <person name="Bowen H."/>
            <person name="Vavikolanu K."/>
            <person name="Mehta A."/>
            <person name="Aluvathingal J."/>
            <person name="Nadendla S."/>
            <person name="Lowell S."/>
            <person name="Myers T."/>
            <person name="Yan Y."/>
            <person name="Sichtig H."/>
        </authorList>
    </citation>
    <scope>NUCLEOTIDE SEQUENCE [LARGE SCALE GENOMIC DNA]</scope>
    <source>
        <strain evidence="7 11">FDAARGOS_945</strain>
    </source>
</reference>
<keyword evidence="3" id="KW-0378">Hydrolase</keyword>
<sequence length="670" mass="74140">MLKFRRDLNGYGGVINEGHNDQYEFEIAFSSTQPYQRQFWDEQNQEMVVLDEILVHTPEAVDLSRLNNNAPLLFNHNFDNHLGVVCDARIDADNVGRALVKFSKHGTLANDVRNKVIEGTMEKISVGYDIKEYHIDYTKGQLIVTKWAPYELSFVTVPADDTVGLNRSLNTITVNLEAKRDMTKEQIEEIKEEQEPAQVEETPVEENKEPEVEETQERQVEENKEDENLEDGKDAEHPESVDDDSSTVRETEEVKEEREAAPVEEEKTEEVAERSEEDELEIREIARELNINEDDEEFKRALANKEITPEAFRTKALNNITNAQRNNEQINKEQIMEKTFDLNNVIRSLVDGDVLGANEAEYSAMAATATMQRGRAARGGSVFVPAAAMRAAADGNTKANLVAITDEKLMTESYIEMLLPQSVLGRLGVTVYSGLTSPTAIPKMTKSSVDAFGFVDENGAAPESHAEFSNVKLSPKTFAGGNPISRQSLKTVPGIATLITDHINKSVRIKLEQLILSDKENARGPAGLVKQLVDASRVTKKAAFSYKDFLKEIAQLTDAGVPAQAIKFAMSGATAAELESTLKDNGVSGYIIENGKLAGYEVVTSGVIPADHIVLGDFSGITIGEWGGLELDMDLTTYRDRGAVVPRIFVDLDYVVAQPEALKVLHISAD</sequence>
<dbReference type="RefSeq" id="WP_096971875.1">
    <property type="nucleotide sequence ID" value="NZ_CAJGFQ010000001.1"/>
</dbReference>
<evidence type="ECO:0000259" key="6">
    <source>
        <dbReference type="Pfam" id="PF05065"/>
    </source>
</evidence>
<feature type="region of interest" description="Disordered" evidence="4">
    <location>
        <begin position="189"/>
        <end position="279"/>
    </location>
</feature>
<dbReference type="Gene3D" id="3.30.2320.10">
    <property type="entry name" value="hypothetical protein PF0899 domain"/>
    <property type="match status" value="1"/>
</dbReference>
<feature type="compositionally biased region" description="Basic and acidic residues" evidence="4">
    <location>
        <begin position="230"/>
        <end position="274"/>
    </location>
</feature>
<evidence type="ECO:0000313" key="8">
    <source>
        <dbReference type="EMBL" id="STE75097.1"/>
    </source>
</evidence>
<dbReference type="Proteomes" id="UP000594864">
    <property type="component" value="Chromosome"/>
</dbReference>
<evidence type="ECO:0000256" key="4">
    <source>
        <dbReference type="SAM" id="MobiDB-lite"/>
    </source>
</evidence>
<dbReference type="Pfam" id="PF05065">
    <property type="entry name" value="Phage_capsid"/>
    <property type="match status" value="1"/>
</dbReference>
<dbReference type="InterPro" id="IPR054612">
    <property type="entry name" value="Phage_capsid-like_C"/>
</dbReference>
<name>A0A376JZN0_ECOLX</name>
<keyword evidence="2 8" id="KW-0645">Protease</keyword>
<organism evidence="8 10">
    <name type="scientific">Escherichia coli</name>
    <dbReference type="NCBI Taxonomy" id="562"/>
    <lineage>
        <taxon>Bacteria</taxon>
        <taxon>Pseudomonadati</taxon>
        <taxon>Pseudomonadota</taxon>
        <taxon>Gammaproteobacteria</taxon>
        <taxon>Enterobacterales</taxon>
        <taxon>Enterobacteriaceae</taxon>
        <taxon>Escherichia</taxon>
    </lineage>
</organism>
<dbReference type="EMBL" id="UFYN01000008">
    <property type="protein sequence ID" value="STE75633.1"/>
    <property type="molecule type" value="Genomic_DNA"/>
</dbReference>
<reference evidence="8 10" key="1">
    <citation type="submission" date="2018-06" db="EMBL/GenBank/DDBJ databases">
        <authorList>
            <consortium name="Pathogen Informatics"/>
            <person name="Doyle S."/>
        </authorList>
    </citation>
    <scope>NUCLEOTIDE SEQUENCE [LARGE SCALE GENOMIC DNA]</scope>
    <source>
        <strain evidence="8 10">NCTC11181</strain>
    </source>
</reference>
<feature type="compositionally biased region" description="Basic and acidic residues" evidence="4">
    <location>
        <begin position="205"/>
        <end position="222"/>
    </location>
</feature>
<dbReference type="Pfam" id="PF04586">
    <property type="entry name" value="Peptidase_S78"/>
    <property type="match status" value="1"/>
</dbReference>
<evidence type="ECO:0000313" key="10">
    <source>
        <dbReference type="Proteomes" id="UP000254219"/>
    </source>
</evidence>
<dbReference type="GO" id="GO:0006508">
    <property type="term" value="P:proteolysis"/>
    <property type="evidence" value="ECO:0007669"/>
    <property type="project" value="UniProtKB-KW"/>
</dbReference>
<dbReference type="SUPFAM" id="SSF56563">
    <property type="entry name" value="Major capsid protein gp5"/>
    <property type="match status" value="1"/>
</dbReference>
<dbReference type="Gene3D" id="3.30.2400.10">
    <property type="entry name" value="Major capsid protein gp5"/>
    <property type="match status" value="1"/>
</dbReference>
<gene>
    <name evidence="7" type="ORF">I6H02_26795</name>
    <name evidence="8" type="ORF">NCTC11181_04519</name>
    <name evidence="9" type="ORF">NCTC11181_04911</name>
</gene>